<feature type="compositionally biased region" description="Low complexity" evidence="1">
    <location>
        <begin position="18"/>
        <end position="27"/>
    </location>
</feature>
<evidence type="ECO:0000313" key="2">
    <source>
        <dbReference type="EMBL" id="CAI5797219.1"/>
    </source>
</evidence>
<feature type="compositionally biased region" description="Basic residues" evidence="1">
    <location>
        <begin position="79"/>
        <end position="93"/>
    </location>
</feature>
<dbReference type="Proteomes" id="UP001178461">
    <property type="component" value="Chromosome 16"/>
</dbReference>
<dbReference type="AlphaFoldDB" id="A0AA35LKH7"/>
<protein>
    <submittedName>
        <fullName evidence="2">Uncharacterized protein</fullName>
    </submittedName>
</protein>
<evidence type="ECO:0000313" key="3">
    <source>
        <dbReference type="Proteomes" id="UP001178461"/>
    </source>
</evidence>
<evidence type="ECO:0000256" key="1">
    <source>
        <dbReference type="SAM" id="MobiDB-lite"/>
    </source>
</evidence>
<accession>A0AA35LKH7</accession>
<sequence>MQKTLGGRSEQRGEGKIRGPSRGAGSAARGGGGSSPAESPRPRRPAGRVPGAREGGPGAPAGRRIRGQGAQSLAERRAQHVRRRRHRQRHRRGWPGSASPPARLAEPRQEGGRARRETRALPARLAGFNLEANGVETHIASMFGKR</sequence>
<feature type="region of interest" description="Disordered" evidence="1">
    <location>
        <begin position="1"/>
        <end position="118"/>
    </location>
</feature>
<dbReference type="EMBL" id="OX395143">
    <property type="protein sequence ID" value="CAI5797219.1"/>
    <property type="molecule type" value="Genomic_DNA"/>
</dbReference>
<organism evidence="2 3">
    <name type="scientific">Podarcis lilfordi</name>
    <name type="common">Lilford's wall lizard</name>
    <dbReference type="NCBI Taxonomy" id="74358"/>
    <lineage>
        <taxon>Eukaryota</taxon>
        <taxon>Metazoa</taxon>
        <taxon>Chordata</taxon>
        <taxon>Craniata</taxon>
        <taxon>Vertebrata</taxon>
        <taxon>Euteleostomi</taxon>
        <taxon>Lepidosauria</taxon>
        <taxon>Squamata</taxon>
        <taxon>Bifurcata</taxon>
        <taxon>Unidentata</taxon>
        <taxon>Episquamata</taxon>
        <taxon>Laterata</taxon>
        <taxon>Lacertibaenia</taxon>
        <taxon>Lacertidae</taxon>
        <taxon>Podarcis</taxon>
    </lineage>
</organism>
<gene>
    <name evidence="2" type="ORF">PODLI_1B041509</name>
</gene>
<proteinExistence type="predicted"/>
<feature type="compositionally biased region" description="Basic and acidic residues" evidence="1">
    <location>
        <begin position="105"/>
        <end position="118"/>
    </location>
</feature>
<name>A0AA35LKH7_9SAUR</name>
<keyword evidence="3" id="KW-1185">Reference proteome</keyword>
<reference evidence="2" key="1">
    <citation type="submission" date="2022-12" db="EMBL/GenBank/DDBJ databases">
        <authorList>
            <person name="Alioto T."/>
            <person name="Alioto T."/>
            <person name="Gomez Garrido J."/>
        </authorList>
    </citation>
    <scope>NUCLEOTIDE SEQUENCE</scope>
</reference>